<dbReference type="STRING" id="1715691.TA5113_03099"/>
<gene>
    <name evidence="2" type="ORF">TA5114_02903</name>
</gene>
<evidence type="ECO:0000313" key="3">
    <source>
        <dbReference type="Proteomes" id="UP000051184"/>
    </source>
</evidence>
<dbReference type="Proteomes" id="UP000051184">
    <property type="component" value="Unassembled WGS sequence"/>
</dbReference>
<proteinExistence type="predicted"/>
<feature type="transmembrane region" description="Helical" evidence="1">
    <location>
        <begin position="54"/>
        <end position="80"/>
    </location>
</feature>
<keyword evidence="1" id="KW-0472">Membrane</keyword>
<dbReference type="EMBL" id="CYUE01000021">
    <property type="protein sequence ID" value="CUK27082.1"/>
    <property type="molecule type" value="Genomic_DNA"/>
</dbReference>
<feature type="transmembrane region" description="Helical" evidence="1">
    <location>
        <begin position="92"/>
        <end position="118"/>
    </location>
</feature>
<reference evidence="3" key="1">
    <citation type="submission" date="2015-09" db="EMBL/GenBank/DDBJ databases">
        <authorList>
            <person name="Rodrigo-Torres Lidia"/>
            <person name="Arahal R.David."/>
        </authorList>
    </citation>
    <scope>NUCLEOTIDE SEQUENCE [LARGE SCALE GENOMIC DNA]</scope>
    <source>
        <strain evidence="3">CECT 5114</strain>
    </source>
</reference>
<keyword evidence="3" id="KW-1185">Reference proteome</keyword>
<organism evidence="2 3">
    <name type="scientific">Cognatishimia activa</name>
    <dbReference type="NCBI Taxonomy" id="1715691"/>
    <lineage>
        <taxon>Bacteria</taxon>
        <taxon>Pseudomonadati</taxon>
        <taxon>Pseudomonadota</taxon>
        <taxon>Alphaproteobacteria</taxon>
        <taxon>Rhodobacterales</taxon>
        <taxon>Paracoccaceae</taxon>
        <taxon>Cognatishimia</taxon>
    </lineage>
</organism>
<evidence type="ECO:0000313" key="2">
    <source>
        <dbReference type="EMBL" id="CUK27082.1"/>
    </source>
</evidence>
<dbReference type="AlphaFoldDB" id="A0A0P1IU36"/>
<keyword evidence="1" id="KW-1133">Transmembrane helix</keyword>
<name>A0A0P1IU36_9RHOB</name>
<keyword evidence="1" id="KW-0812">Transmembrane</keyword>
<sequence>MKLLLLPVLLVFACLLAALYGALHNQISYSVAPGYFHDLKFQQFRIDPSDHNRLGAAHVGILASWWMGIVIGVPIYVALLRVSPLSLFIQSFLKIALTVVIITLVVGLIGLLISTYAIDPQTLLNISPERNTDDPLAFARAGAMHDFSYIGGILGLCVGLFHARRIGRNQS</sequence>
<dbReference type="RefSeq" id="WP_058315996.1">
    <property type="nucleotide sequence ID" value="NZ_CYUE01000021.1"/>
</dbReference>
<protein>
    <submittedName>
        <fullName evidence="2">Uncharacterized protein</fullName>
    </submittedName>
</protein>
<feature type="transmembrane region" description="Helical" evidence="1">
    <location>
        <begin position="138"/>
        <end position="161"/>
    </location>
</feature>
<accession>A0A0P1IU36</accession>
<evidence type="ECO:0000256" key="1">
    <source>
        <dbReference type="SAM" id="Phobius"/>
    </source>
</evidence>
<dbReference type="OrthoDB" id="678065at2"/>